<dbReference type="Pfam" id="PF13622">
    <property type="entry name" value="4HBT_3"/>
    <property type="match status" value="1"/>
</dbReference>
<reference evidence="3" key="1">
    <citation type="submission" date="2023-08" db="EMBL/GenBank/DDBJ databases">
        <title>The draft genome of Tsukamurella strandjordii strain 050030.</title>
        <authorList>
            <person name="Zhao F."/>
            <person name="Feng Y."/>
            <person name="Zong Z."/>
        </authorList>
    </citation>
    <scope>NUCLEOTIDE SEQUENCE</scope>
    <source>
        <strain evidence="3">050030</strain>
    </source>
</reference>
<sequence>MALFADLVAVEPAPGGFTADIDRTWSVGRKVHGGALLAVLASAGRAAYLADGGEAGVEPVVISAEYLGAPDPGTVDLRTEVIKRGRTTSVVNVRAVQGDRTYVQAAVTLARRDTGDERYAETTPLDGMPATPPSDALAWDPEHPAAKVFKVGRVAEVRYDPATLPVLHGKTGAAETRGWVRLREEPVSALFALLATDISLPVVANIGPIGWAPTLTLTAAVRREPVPGWLRFRASAPVVGQQWFEEDHLLVDEAGRVVASSRQLAMVPAADPGPTA</sequence>
<dbReference type="Gene3D" id="2.40.160.210">
    <property type="entry name" value="Acyl-CoA thioesterase, double hotdog domain"/>
    <property type="match status" value="1"/>
</dbReference>
<name>A0AA90SP48_9ACTN</name>
<dbReference type="Pfam" id="PF20789">
    <property type="entry name" value="4HBT_3C"/>
    <property type="match status" value="1"/>
</dbReference>
<comment type="caution">
    <text evidence="3">The sequence shown here is derived from an EMBL/GenBank/DDBJ whole genome shotgun (WGS) entry which is preliminary data.</text>
</comment>
<organism evidence="3 4">
    <name type="scientific">Tsukamurella strandjordii</name>
    <dbReference type="NCBI Taxonomy" id="147577"/>
    <lineage>
        <taxon>Bacteria</taxon>
        <taxon>Bacillati</taxon>
        <taxon>Actinomycetota</taxon>
        <taxon>Actinomycetes</taxon>
        <taxon>Mycobacteriales</taxon>
        <taxon>Tsukamurellaceae</taxon>
        <taxon>Tsukamurella</taxon>
    </lineage>
</organism>
<dbReference type="InterPro" id="IPR029069">
    <property type="entry name" value="HotDog_dom_sf"/>
</dbReference>
<keyword evidence="4" id="KW-1185">Reference proteome</keyword>
<dbReference type="SUPFAM" id="SSF54637">
    <property type="entry name" value="Thioesterase/thiol ester dehydrase-isomerase"/>
    <property type="match status" value="2"/>
</dbReference>
<gene>
    <name evidence="3" type="ORF">Q7X28_02490</name>
</gene>
<evidence type="ECO:0000313" key="3">
    <source>
        <dbReference type="EMBL" id="MDP0396786.1"/>
    </source>
</evidence>
<protein>
    <submittedName>
        <fullName evidence="3">Thioesterase family protein</fullName>
    </submittedName>
</protein>
<evidence type="ECO:0000259" key="2">
    <source>
        <dbReference type="Pfam" id="PF20789"/>
    </source>
</evidence>
<dbReference type="InterPro" id="IPR049449">
    <property type="entry name" value="TesB_ACOT8-like_N"/>
</dbReference>
<feature type="domain" description="Acyl-CoA thioesterase-like N-terminal HotDog" evidence="1">
    <location>
        <begin position="22"/>
        <end position="109"/>
    </location>
</feature>
<dbReference type="Proteomes" id="UP001178281">
    <property type="component" value="Unassembled WGS sequence"/>
</dbReference>
<accession>A0AA90SP48</accession>
<dbReference type="InterPro" id="IPR042171">
    <property type="entry name" value="Acyl-CoA_hotdog"/>
</dbReference>
<evidence type="ECO:0000259" key="1">
    <source>
        <dbReference type="Pfam" id="PF13622"/>
    </source>
</evidence>
<dbReference type="EMBL" id="JAUTIX010000001">
    <property type="protein sequence ID" value="MDP0396786.1"/>
    <property type="molecule type" value="Genomic_DNA"/>
</dbReference>
<dbReference type="PANTHER" id="PTHR38110">
    <property type="entry name" value="CHROMOSOME 23, WHOLE GENOME SHOTGUN SEQUENCE"/>
    <property type="match status" value="1"/>
</dbReference>
<dbReference type="InterPro" id="IPR049450">
    <property type="entry name" value="ACOT8-like_C"/>
</dbReference>
<feature type="domain" description="Acyl-CoA thioesterase-like C-terminal" evidence="2">
    <location>
        <begin position="140"/>
        <end position="267"/>
    </location>
</feature>
<dbReference type="RefSeq" id="WP_305110178.1">
    <property type="nucleotide sequence ID" value="NZ_JAUTIX010000001.1"/>
</dbReference>
<dbReference type="PANTHER" id="PTHR38110:SF1">
    <property type="entry name" value="THIOESTERASE DOMAIN-CONTAINING PROTEIN"/>
    <property type="match status" value="1"/>
</dbReference>
<dbReference type="AlphaFoldDB" id="A0AA90SP48"/>
<dbReference type="InterPro" id="IPR052389">
    <property type="entry name" value="Sec_Metab_Biosynth-Assoc"/>
</dbReference>
<proteinExistence type="predicted"/>
<evidence type="ECO:0000313" key="4">
    <source>
        <dbReference type="Proteomes" id="UP001178281"/>
    </source>
</evidence>